<dbReference type="SUPFAM" id="SSF50494">
    <property type="entry name" value="Trypsin-like serine proteases"/>
    <property type="match status" value="1"/>
</dbReference>
<dbReference type="GO" id="GO:0006508">
    <property type="term" value="P:proteolysis"/>
    <property type="evidence" value="ECO:0007669"/>
    <property type="project" value="UniProtKB-KW"/>
</dbReference>
<dbReference type="Proteomes" id="UP000029843">
    <property type="component" value="Unassembled WGS sequence"/>
</dbReference>
<dbReference type="PROSITE" id="PS50106">
    <property type="entry name" value="PDZ"/>
    <property type="match status" value="1"/>
</dbReference>
<protein>
    <submittedName>
        <fullName evidence="6">PDZ/DHR/GLGF domain protein</fullName>
    </submittedName>
</protein>
<feature type="transmembrane region" description="Helical" evidence="4">
    <location>
        <begin position="12"/>
        <end position="32"/>
    </location>
</feature>
<keyword evidence="2" id="KW-0645">Protease</keyword>
<dbReference type="PANTHER" id="PTHR43343">
    <property type="entry name" value="PEPTIDASE S12"/>
    <property type="match status" value="1"/>
</dbReference>
<sequence>MKLFSSIKYTITAISYGVLIAVILLLLIPGLVPGLNDTNLATSLFKGSQAQQAPLSFAKAVSIASPAVVNIYSQQIEVNPQYGRKPRKSTRLGSGVIMDTHGYILTNLHVIRQADLIQVLLQDGQVYPAELIGFDHYTDLAVLKVSANNLPVIPQKEQQTSLVGDIVLAIGNPLNLGQTVTQGIISATGRNGLSNTSYLEFLQMDAAINEGNSGGALINSNGILVGINSRKFTQSNPQLSIQGIFFAVPYQLAYKVMKQIIENGKVVRGWLGIATNRYHTELKGFVVEEVMENSPAKAAGIQIGDIVYQINNESINSVTDALDIIAETQPNTELTFKIYRQGNTIEAKVKIIELTN</sequence>
<reference evidence="6 7" key="1">
    <citation type="submission" date="2014-08" db="EMBL/GenBank/DDBJ databases">
        <title>Genomic and Phenotypic Diversity of Colwellia psychrerythraea strains from Disparate Marine Basins.</title>
        <authorList>
            <person name="Techtmann S.M."/>
            <person name="Stelling S.C."/>
            <person name="Utturkar S.M."/>
            <person name="Alshibli N."/>
            <person name="Harris A."/>
            <person name="Brown S.D."/>
            <person name="Hazen T.C."/>
        </authorList>
    </citation>
    <scope>NUCLEOTIDE SEQUENCE [LARGE SCALE GENOMIC DNA]</scope>
    <source>
        <strain evidence="6 7">ND2E</strain>
    </source>
</reference>
<dbReference type="MEROPS" id="S01.275"/>
<keyword evidence="3" id="KW-0378">Hydrolase</keyword>
<comment type="similarity">
    <text evidence="1">Belongs to the peptidase S1C family.</text>
</comment>
<dbReference type="Pfam" id="PF13365">
    <property type="entry name" value="Trypsin_2"/>
    <property type="match status" value="1"/>
</dbReference>
<feature type="domain" description="PDZ" evidence="5">
    <location>
        <begin position="260"/>
        <end position="319"/>
    </location>
</feature>
<proteinExistence type="inferred from homology"/>
<evidence type="ECO:0000256" key="4">
    <source>
        <dbReference type="SAM" id="Phobius"/>
    </source>
</evidence>
<keyword evidence="4" id="KW-0472">Membrane</keyword>
<dbReference type="InterPro" id="IPR009003">
    <property type="entry name" value="Peptidase_S1_PA"/>
</dbReference>
<dbReference type="InterPro" id="IPR051201">
    <property type="entry name" value="Chloro_Bact_Ser_Proteases"/>
</dbReference>
<dbReference type="Gene3D" id="2.40.10.10">
    <property type="entry name" value="Trypsin-like serine proteases"/>
    <property type="match status" value="2"/>
</dbReference>
<evidence type="ECO:0000313" key="6">
    <source>
        <dbReference type="EMBL" id="KGJ95394.1"/>
    </source>
</evidence>
<dbReference type="AlphaFoldDB" id="A0A099KXE7"/>
<dbReference type="SMART" id="SM00228">
    <property type="entry name" value="PDZ"/>
    <property type="match status" value="1"/>
</dbReference>
<name>A0A099KXE7_COLPS</name>
<dbReference type="SUPFAM" id="SSF50156">
    <property type="entry name" value="PDZ domain-like"/>
    <property type="match status" value="1"/>
</dbReference>
<organism evidence="6 7">
    <name type="scientific">Colwellia psychrerythraea</name>
    <name type="common">Vibrio psychroerythus</name>
    <dbReference type="NCBI Taxonomy" id="28229"/>
    <lineage>
        <taxon>Bacteria</taxon>
        <taxon>Pseudomonadati</taxon>
        <taxon>Pseudomonadota</taxon>
        <taxon>Gammaproteobacteria</taxon>
        <taxon>Alteromonadales</taxon>
        <taxon>Colwelliaceae</taxon>
        <taxon>Colwellia</taxon>
    </lineage>
</organism>
<dbReference type="InterPro" id="IPR001478">
    <property type="entry name" value="PDZ"/>
</dbReference>
<dbReference type="GO" id="GO:0004252">
    <property type="term" value="F:serine-type endopeptidase activity"/>
    <property type="evidence" value="ECO:0007669"/>
    <property type="project" value="InterPro"/>
</dbReference>
<dbReference type="InterPro" id="IPR043504">
    <property type="entry name" value="Peptidase_S1_PA_chymotrypsin"/>
</dbReference>
<evidence type="ECO:0000259" key="5">
    <source>
        <dbReference type="PROSITE" id="PS50106"/>
    </source>
</evidence>
<evidence type="ECO:0000256" key="3">
    <source>
        <dbReference type="ARBA" id="ARBA00022801"/>
    </source>
</evidence>
<dbReference type="OrthoDB" id="9758917at2"/>
<dbReference type="Gene3D" id="2.30.42.10">
    <property type="match status" value="1"/>
</dbReference>
<dbReference type="PRINTS" id="PR00834">
    <property type="entry name" value="PROTEASES2C"/>
</dbReference>
<comment type="caution">
    <text evidence="6">The sequence shown here is derived from an EMBL/GenBank/DDBJ whole genome shotgun (WGS) entry which is preliminary data.</text>
</comment>
<dbReference type="InterPro" id="IPR001940">
    <property type="entry name" value="Peptidase_S1C"/>
</dbReference>
<dbReference type="RefSeq" id="WP_033091965.1">
    <property type="nucleotide sequence ID" value="NZ_JQED01000003.1"/>
</dbReference>
<accession>A0A099KXE7</accession>
<keyword evidence="4" id="KW-1133">Transmembrane helix</keyword>
<gene>
    <name evidence="6" type="ORF">ND2E_1176</name>
</gene>
<dbReference type="EMBL" id="JQED01000003">
    <property type="protein sequence ID" value="KGJ95394.1"/>
    <property type="molecule type" value="Genomic_DNA"/>
</dbReference>
<dbReference type="InterPro" id="IPR036034">
    <property type="entry name" value="PDZ_sf"/>
</dbReference>
<evidence type="ECO:0000256" key="1">
    <source>
        <dbReference type="ARBA" id="ARBA00010541"/>
    </source>
</evidence>
<dbReference type="PATRIC" id="fig|28229.4.peg.164"/>
<keyword evidence="4" id="KW-0812">Transmembrane</keyword>
<evidence type="ECO:0000256" key="2">
    <source>
        <dbReference type="ARBA" id="ARBA00022670"/>
    </source>
</evidence>
<dbReference type="PANTHER" id="PTHR43343:SF3">
    <property type="entry name" value="PROTEASE DO-LIKE 8, CHLOROPLASTIC"/>
    <property type="match status" value="1"/>
</dbReference>
<dbReference type="Pfam" id="PF13180">
    <property type="entry name" value="PDZ_2"/>
    <property type="match status" value="1"/>
</dbReference>
<evidence type="ECO:0000313" key="7">
    <source>
        <dbReference type="Proteomes" id="UP000029843"/>
    </source>
</evidence>